<gene>
    <name evidence="1" type="ORF">GCM10023082_50050</name>
</gene>
<comment type="caution">
    <text evidence="1">The sequence shown here is derived from an EMBL/GenBank/DDBJ whole genome shotgun (WGS) entry which is preliminary data.</text>
</comment>
<dbReference type="EMBL" id="BAABEP010000045">
    <property type="protein sequence ID" value="GAA3747696.1"/>
    <property type="molecule type" value="Genomic_DNA"/>
</dbReference>
<protein>
    <submittedName>
        <fullName evidence="1">Uncharacterized protein</fullName>
    </submittedName>
</protein>
<proteinExistence type="predicted"/>
<sequence length="68" mass="7441">MPHRPRRGLAPPDGPDWHRKYHLFHAHLSPGTVAAVLTSDILLAGVKIGSWLVHYLTSRPPQAPASST</sequence>
<evidence type="ECO:0000313" key="1">
    <source>
        <dbReference type="EMBL" id="GAA3747696.1"/>
    </source>
</evidence>
<dbReference type="Proteomes" id="UP001499884">
    <property type="component" value="Unassembled WGS sequence"/>
</dbReference>
<reference evidence="2" key="1">
    <citation type="journal article" date="2019" name="Int. J. Syst. Evol. Microbiol.">
        <title>The Global Catalogue of Microorganisms (GCM) 10K type strain sequencing project: providing services to taxonomists for standard genome sequencing and annotation.</title>
        <authorList>
            <consortium name="The Broad Institute Genomics Platform"/>
            <consortium name="The Broad Institute Genome Sequencing Center for Infectious Disease"/>
            <person name="Wu L."/>
            <person name="Ma J."/>
        </authorList>
    </citation>
    <scope>NUCLEOTIDE SEQUENCE [LARGE SCALE GENOMIC DNA]</scope>
    <source>
        <strain evidence="2">JCM 30846</strain>
    </source>
</reference>
<accession>A0ABP7FUC9</accession>
<evidence type="ECO:0000313" key="2">
    <source>
        <dbReference type="Proteomes" id="UP001499884"/>
    </source>
</evidence>
<name>A0ABP7FUC9_9ACTN</name>
<keyword evidence="2" id="KW-1185">Reference proteome</keyword>
<organism evidence="1 2">
    <name type="scientific">Streptomyces tremellae</name>
    <dbReference type="NCBI Taxonomy" id="1124239"/>
    <lineage>
        <taxon>Bacteria</taxon>
        <taxon>Bacillati</taxon>
        <taxon>Actinomycetota</taxon>
        <taxon>Actinomycetes</taxon>
        <taxon>Kitasatosporales</taxon>
        <taxon>Streptomycetaceae</taxon>
        <taxon>Streptomyces</taxon>
    </lineage>
</organism>